<accession>A0A1L1PKW1</accession>
<protein>
    <submittedName>
        <fullName evidence="2">Exonuclease</fullName>
    </submittedName>
</protein>
<proteinExistence type="predicted"/>
<sequence>MSAWWSGWFGRALDPLPAATERWVALDVETSGLDVARDRLLAIAAIGLCVDWTRGRLDVRLGDSFEVVLRQDEVSSRDNILLHGIGAQSQRDGLEPVAALRAFEAFVGAAPLLAFHSAFDEALIGRHVRRYLGHRLANSWVDIEHLCAVTHPQVRARSLDEWMAYFGIVCPRRHQAAADTLAECELLQRVWPALAGECRSWRDVRTVAARRRWLASA</sequence>
<name>A0A1L1PKW1_HYDIT</name>
<dbReference type="Proteomes" id="UP000028878">
    <property type="component" value="Unassembled WGS sequence"/>
</dbReference>
<keyword evidence="2" id="KW-0540">Nuclease</keyword>
<feature type="domain" description="Exonuclease" evidence="1">
    <location>
        <begin position="22"/>
        <end position="196"/>
    </location>
</feature>
<evidence type="ECO:0000313" key="3">
    <source>
        <dbReference type="Proteomes" id="UP000028878"/>
    </source>
</evidence>
<evidence type="ECO:0000313" key="2">
    <source>
        <dbReference type="EMBL" id="CDN85945.1"/>
    </source>
</evidence>
<keyword evidence="2" id="KW-0269">Exonuclease</keyword>
<dbReference type="RefSeq" id="WP_009520009.1">
    <property type="nucleotide sequence ID" value="NZ_CCAE010000002.1"/>
</dbReference>
<dbReference type="Gene3D" id="3.30.420.10">
    <property type="entry name" value="Ribonuclease H-like superfamily/Ribonuclease H"/>
    <property type="match status" value="1"/>
</dbReference>
<dbReference type="SUPFAM" id="SSF53098">
    <property type="entry name" value="Ribonuclease H-like"/>
    <property type="match status" value="1"/>
</dbReference>
<dbReference type="GO" id="GO:0004527">
    <property type="term" value="F:exonuclease activity"/>
    <property type="evidence" value="ECO:0007669"/>
    <property type="project" value="UniProtKB-KW"/>
</dbReference>
<dbReference type="AlphaFoldDB" id="A0A1L1PKW1"/>
<dbReference type="InterPro" id="IPR036397">
    <property type="entry name" value="RNaseH_sf"/>
</dbReference>
<keyword evidence="3" id="KW-1185">Reference proteome</keyword>
<reference evidence="3" key="1">
    <citation type="submission" date="2014-02" db="EMBL/GenBank/DDBJ databases">
        <authorList>
            <person name="Gan H."/>
        </authorList>
    </citation>
    <scope>NUCLEOTIDE SEQUENCE [LARGE SCALE GENOMIC DNA]</scope>
    <source>
        <strain evidence="3">S1</strain>
    </source>
</reference>
<dbReference type="CDD" id="cd06127">
    <property type="entry name" value="DEDDh"/>
    <property type="match status" value="1"/>
</dbReference>
<dbReference type="SMART" id="SM00479">
    <property type="entry name" value="EXOIII"/>
    <property type="match status" value="1"/>
</dbReference>
<dbReference type="InterPro" id="IPR012337">
    <property type="entry name" value="RNaseH-like_sf"/>
</dbReference>
<reference evidence="3" key="2">
    <citation type="submission" date="2014-11" db="EMBL/GenBank/DDBJ databases">
        <title>Draft genome sequence of Hydrogenophaga intermedia S1.</title>
        <authorList>
            <person name="Gan H.M."/>
            <person name="Chew T.H."/>
            <person name="Stolz A."/>
        </authorList>
    </citation>
    <scope>NUCLEOTIDE SEQUENCE [LARGE SCALE GENOMIC DNA]</scope>
    <source>
        <strain evidence="3">S1</strain>
    </source>
</reference>
<evidence type="ECO:0000259" key="1">
    <source>
        <dbReference type="SMART" id="SM00479"/>
    </source>
</evidence>
<gene>
    <name evidence="2" type="ORF">BN948_00343</name>
</gene>
<dbReference type="GO" id="GO:0006259">
    <property type="term" value="P:DNA metabolic process"/>
    <property type="evidence" value="ECO:0007669"/>
    <property type="project" value="UniProtKB-ARBA"/>
</dbReference>
<dbReference type="InterPro" id="IPR013520">
    <property type="entry name" value="Ribonucl_H"/>
</dbReference>
<dbReference type="Pfam" id="PF00929">
    <property type="entry name" value="RNase_T"/>
    <property type="match status" value="1"/>
</dbReference>
<dbReference type="EMBL" id="CCAE010000002">
    <property type="protein sequence ID" value="CDN85945.1"/>
    <property type="molecule type" value="Genomic_DNA"/>
</dbReference>
<dbReference type="GO" id="GO:0003676">
    <property type="term" value="F:nucleic acid binding"/>
    <property type="evidence" value="ECO:0007669"/>
    <property type="project" value="InterPro"/>
</dbReference>
<keyword evidence="2" id="KW-0378">Hydrolase</keyword>
<organism evidence="2 3">
    <name type="scientific">Hydrogenophaga intermedia</name>
    <dbReference type="NCBI Taxonomy" id="65786"/>
    <lineage>
        <taxon>Bacteria</taxon>
        <taxon>Pseudomonadati</taxon>
        <taxon>Pseudomonadota</taxon>
        <taxon>Betaproteobacteria</taxon>
        <taxon>Burkholderiales</taxon>
        <taxon>Comamonadaceae</taxon>
        <taxon>Hydrogenophaga</taxon>
    </lineage>
</organism>